<gene>
    <name evidence="5" type="ORF">RFI_13247</name>
</gene>
<evidence type="ECO:0000313" key="6">
    <source>
        <dbReference type="Proteomes" id="UP000023152"/>
    </source>
</evidence>
<protein>
    <recommendedName>
        <fullName evidence="4">40S ribosomal protein S8</fullName>
    </recommendedName>
</protein>
<evidence type="ECO:0000256" key="3">
    <source>
        <dbReference type="ARBA" id="ARBA00023274"/>
    </source>
</evidence>
<dbReference type="PANTHER" id="PTHR10394">
    <property type="entry name" value="40S RIBOSOMAL PROTEIN S8"/>
    <property type="match status" value="1"/>
</dbReference>
<dbReference type="InterPro" id="IPR022309">
    <property type="entry name" value="Ribosomal_Se8/biogenesis_NSA2"/>
</dbReference>
<accession>X6NF08</accession>
<dbReference type="Gene3D" id="3.10.290.70">
    <property type="match status" value="2"/>
</dbReference>
<dbReference type="AlphaFoldDB" id="X6NF08"/>
<keyword evidence="3 4" id="KW-0687">Ribonucleoprotein</keyword>
<dbReference type="GO" id="GO:0005840">
    <property type="term" value="C:ribosome"/>
    <property type="evidence" value="ECO:0007669"/>
    <property type="project" value="UniProtKB-KW"/>
</dbReference>
<dbReference type="GO" id="GO:0006412">
    <property type="term" value="P:translation"/>
    <property type="evidence" value="ECO:0007669"/>
    <property type="project" value="InterPro"/>
</dbReference>
<keyword evidence="6" id="KW-1185">Reference proteome</keyword>
<dbReference type="Pfam" id="PF01201">
    <property type="entry name" value="Ribosomal_S8e"/>
    <property type="match status" value="1"/>
</dbReference>
<dbReference type="NCBIfam" id="TIGR00307">
    <property type="entry name" value="eS8"/>
    <property type="match status" value="1"/>
</dbReference>
<dbReference type="GO" id="GO:0003735">
    <property type="term" value="F:structural constituent of ribosome"/>
    <property type="evidence" value="ECO:0007669"/>
    <property type="project" value="InterPro"/>
</dbReference>
<comment type="caution">
    <text evidence="5">The sequence shown here is derived from an EMBL/GenBank/DDBJ whole genome shotgun (WGS) entry which is preliminary data.</text>
</comment>
<evidence type="ECO:0000256" key="4">
    <source>
        <dbReference type="RuleBase" id="RU000669"/>
    </source>
</evidence>
<keyword evidence="2 4" id="KW-0689">Ribosomal protein</keyword>
<name>X6NF08_RETFI</name>
<dbReference type="InterPro" id="IPR001047">
    <property type="entry name" value="Ribosomal_eS8"/>
</dbReference>
<evidence type="ECO:0000256" key="1">
    <source>
        <dbReference type="ARBA" id="ARBA00005257"/>
    </source>
</evidence>
<evidence type="ECO:0000256" key="2">
    <source>
        <dbReference type="ARBA" id="ARBA00022980"/>
    </source>
</evidence>
<evidence type="ECO:0000313" key="5">
    <source>
        <dbReference type="EMBL" id="ETO23912.1"/>
    </source>
</evidence>
<dbReference type="EMBL" id="ASPP01009606">
    <property type="protein sequence ID" value="ETO23912.1"/>
    <property type="molecule type" value="Genomic_DNA"/>
</dbReference>
<dbReference type="CDD" id="cd11380">
    <property type="entry name" value="Ribosomal_S8e_like"/>
    <property type="match status" value="1"/>
</dbReference>
<dbReference type="GO" id="GO:1990904">
    <property type="term" value="C:ribonucleoprotein complex"/>
    <property type="evidence" value="ECO:0007669"/>
    <property type="project" value="UniProtKB-KW"/>
</dbReference>
<proteinExistence type="inferred from homology"/>
<dbReference type="OrthoDB" id="1703270at2759"/>
<reference evidence="5 6" key="1">
    <citation type="journal article" date="2013" name="Curr. Biol.">
        <title>The Genome of the Foraminiferan Reticulomyxa filosa.</title>
        <authorList>
            <person name="Glockner G."/>
            <person name="Hulsmann N."/>
            <person name="Schleicher M."/>
            <person name="Noegel A.A."/>
            <person name="Eichinger L."/>
            <person name="Gallinger C."/>
            <person name="Pawlowski J."/>
            <person name="Sierra R."/>
            <person name="Euteneuer U."/>
            <person name="Pillet L."/>
            <person name="Moustafa A."/>
            <person name="Platzer M."/>
            <person name="Groth M."/>
            <person name="Szafranski K."/>
            <person name="Schliwa M."/>
        </authorList>
    </citation>
    <scope>NUCLEOTIDE SEQUENCE [LARGE SCALE GENOMIC DNA]</scope>
</reference>
<comment type="similarity">
    <text evidence="1 4">Belongs to the eukaryotic ribosomal protein eS8 family.</text>
</comment>
<dbReference type="Proteomes" id="UP000023152">
    <property type="component" value="Unassembled WGS sequence"/>
</dbReference>
<organism evidence="5 6">
    <name type="scientific">Reticulomyxa filosa</name>
    <dbReference type="NCBI Taxonomy" id="46433"/>
    <lineage>
        <taxon>Eukaryota</taxon>
        <taxon>Sar</taxon>
        <taxon>Rhizaria</taxon>
        <taxon>Retaria</taxon>
        <taxon>Foraminifera</taxon>
        <taxon>Monothalamids</taxon>
        <taxon>Reticulomyxidae</taxon>
        <taxon>Reticulomyxa</taxon>
    </lineage>
</organism>
<sequence length="252" mass="29088">MVFFSFCCEQVFRAQDDSSEKTQVDVDQKQKRRELMNAPDHQVKPKSADDGIVRLVRVRGGKFKLRALRLNHGNFAWRSEQATRKTRIVDVLYHAANNEYVRTKTLTKSAIIQIDATPFRQCNKKKKIGAISGKKKNNKKIKTQTEKFSKLQLNQFRRRQSKQNVPENIIQQFKTGRLLAALSSKPGQVGRADGYILEGDELEKKEIVLFNLSQLAFLFLFFQCGLFVFFKIPFFKSSQKKEVDNKGLGCIF</sequence>